<keyword evidence="5" id="KW-1185">Reference proteome</keyword>
<dbReference type="Pfam" id="PF07859">
    <property type="entry name" value="Abhydrolase_3"/>
    <property type="match status" value="2"/>
</dbReference>
<dbReference type="InterPro" id="IPR013094">
    <property type="entry name" value="AB_hydrolase_3"/>
</dbReference>
<evidence type="ECO:0000313" key="5">
    <source>
        <dbReference type="Proteomes" id="UP001516400"/>
    </source>
</evidence>
<gene>
    <name evidence="4" type="ORF">HHI36_009608</name>
</gene>
<feature type="domain" description="Hormone-sensitive lipase N-terminal" evidence="2">
    <location>
        <begin position="29"/>
        <end position="331"/>
    </location>
</feature>
<feature type="domain" description="Alpha/beta hydrolase fold-3" evidence="3">
    <location>
        <begin position="349"/>
        <end position="458"/>
    </location>
</feature>
<feature type="domain" description="Alpha/beta hydrolase fold-3" evidence="3">
    <location>
        <begin position="660"/>
        <end position="721"/>
    </location>
</feature>
<reference evidence="4 5" key="1">
    <citation type="journal article" date="2021" name="BMC Biol.">
        <title>Horizontally acquired antibacterial genes associated with adaptive radiation of ladybird beetles.</title>
        <authorList>
            <person name="Li H.S."/>
            <person name="Tang X.F."/>
            <person name="Huang Y.H."/>
            <person name="Xu Z.Y."/>
            <person name="Chen M.L."/>
            <person name="Du X.Y."/>
            <person name="Qiu B.Y."/>
            <person name="Chen P.T."/>
            <person name="Zhang W."/>
            <person name="Slipinski A."/>
            <person name="Escalona H.E."/>
            <person name="Waterhouse R.M."/>
            <person name="Zwick A."/>
            <person name="Pang H."/>
        </authorList>
    </citation>
    <scope>NUCLEOTIDE SEQUENCE [LARGE SCALE GENOMIC DNA]</scope>
    <source>
        <strain evidence="4">SYSU2018</strain>
    </source>
</reference>
<evidence type="ECO:0000256" key="1">
    <source>
        <dbReference type="SAM" id="MobiDB-lite"/>
    </source>
</evidence>
<dbReference type="InterPro" id="IPR010468">
    <property type="entry name" value="HSL_N"/>
</dbReference>
<feature type="region of interest" description="Disordered" evidence="1">
    <location>
        <begin position="1"/>
        <end position="23"/>
    </location>
</feature>
<dbReference type="SUPFAM" id="SSF53474">
    <property type="entry name" value="alpha/beta-Hydrolases"/>
    <property type="match status" value="1"/>
</dbReference>
<proteinExistence type="predicted"/>
<evidence type="ECO:0008006" key="6">
    <source>
        <dbReference type="Google" id="ProtNLM"/>
    </source>
</evidence>
<dbReference type="EMBL" id="JABFTP020000001">
    <property type="protein sequence ID" value="KAL3265402.1"/>
    <property type="molecule type" value="Genomic_DNA"/>
</dbReference>
<name>A0ABD2MGB8_9CUCU</name>
<dbReference type="AlphaFoldDB" id="A0ABD2MGB8"/>
<accession>A0ABD2MGB8</accession>
<evidence type="ECO:0000313" key="4">
    <source>
        <dbReference type="EMBL" id="KAL3265402.1"/>
    </source>
</evidence>
<protein>
    <recommendedName>
        <fullName evidence="6">Hormone-sensitive lipase</fullName>
    </recommendedName>
</protein>
<dbReference type="Proteomes" id="UP001516400">
    <property type="component" value="Unassembled WGS sequence"/>
</dbReference>
<dbReference type="InterPro" id="IPR029058">
    <property type="entry name" value="AB_hydrolase_fold"/>
</dbReference>
<feature type="compositionally biased region" description="Polar residues" evidence="1">
    <location>
        <begin position="1"/>
        <end position="10"/>
    </location>
</feature>
<dbReference type="PANTHER" id="PTHR23025:SF3">
    <property type="entry name" value="HORMONE-SENSITIVE LIPASE"/>
    <property type="match status" value="1"/>
</dbReference>
<organism evidence="4 5">
    <name type="scientific">Cryptolaemus montrouzieri</name>
    <dbReference type="NCBI Taxonomy" id="559131"/>
    <lineage>
        <taxon>Eukaryota</taxon>
        <taxon>Metazoa</taxon>
        <taxon>Ecdysozoa</taxon>
        <taxon>Arthropoda</taxon>
        <taxon>Hexapoda</taxon>
        <taxon>Insecta</taxon>
        <taxon>Pterygota</taxon>
        <taxon>Neoptera</taxon>
        <taxon>Endopterygota</taxon>
        <taxon>Coleoptera</taxon>
        <taxon>Polyphaga</taxon>
        <taxon>Cucujiformia</taxon>
        <taxon>Coccinelloidea</taxon>
        <taxon>Coccinellidae</taxon>
        <taxon>Scymninae</taxon>
        <taxon>Scymnini</taxon>
        <taxon>Cryptolaemus</taxon>
    </lineage>
</organism>
<dbReference type="PANTHER" id="PTHR23025">
    <property type="entry name" value="TRIACYLGLYCEROL LIPASE"/>
    <property type="match status" value="1"/>
</dbReference>
<feature type="compositionally biased region" description="Basic and acidic residues" evidence="1">
    <location>
        <begin position="12"/>
        <end position="23"/>
    </location>
</feature>
<dbReference type="Gene3D" id="3.40.50.1820">
    <property type="entry name" value="alpha/beta hydrolase"/>
    <property type="match status" value="2"/>
</dbReference>
<comment type="caution">
    <text evidence="4">The sequence shown here is derived from an EMBL/GenBank/DDBJ whole genome shotgun (WGS) entry which is preliminary data.</text>
</comment>
<sequence length="751" mass="84367">MTGIENTQPYPKSREQEETSKNDELEEYLQKLKVLCHDNADFFTRDSTENGQRLYISFLSMSDSIESLKPKMNRIQTVMHKFDFDENVPGNGYRSYYSVVVYGLQYAMDLNIKVQQRRDSVLFRKTSLTKDIESCSHLLASLDTCLKHLETMLSWSTEGSLFPMEDHSPDELLSYADDINQYCFYGRSMGFQYCESLRNILKFISLTMAIFSEAYYSRGTLIFSKATNSFVTTTKYITDPDLRAKRIVNISTNAGVDFCKAFWFLSESEIMNQVPSIVSSSVAVSKVIHLPAEPFSLKVGEKEIEVPVPFSHIGKKAIQVRLISHSVHEGMIGEAKNKSSAKAPSPGLLVHCHGGGFVAQSSKSHECYLRDWAKHLKVPILSIDYSLAPEAPFPRALEEVTYAYCWALKNHHLLGSTGERIIAAGDSAGANLLVTASLKCITLGIPPPHGIFLAYVPTLINFVPSPSRLLCMMDPLLPFGFLLRCLKAYAVPDPNLIQSKDGIFDNNSETESFEEITESDLQELQAHKSPVSESSDTLTDGSMCSNFNDEIEKEFALNTSDIEKSEKYVSDFLEKYVLESDTETEASKNIASNQESASSSRTMEYSIHNRISTFISSMKDRFSIMMGNQEDTGKAVTEDDILLFDSQTKLHDEFKFSVPSNPFLSPILASDDVLRQLPPVKVLTVELDPCLDDCVMFSKKLKSLNHDVTLDILKGLPHGFLNFSLVSKEAYEGSKLCVKRIRELFNFPNKD</sequence>
<evidence type="ECO:0000259" key="2">
    <source>
        <dbReference type="Pfam" id="PF06350"/>
    </source>
</evidence>
<dbReference type="Pfam" id="PF06350">
    <property type="entry name" value="HSL_N"/>
    <property type="match status" value="1"/>
</dbReference>
<evidence type="ECO:0000259" key="3">
    <source>
        <dbReference type="Pfam" id="PF07859"/>
    </source>
</evidence>